<feature type="transmembrane region" description="Helical" evidence="7">
    <location>
        <begin position="85"/>
        <end position="104"/>
    </location>
</feature>
<dbReference type="AlphaFoldDB" id="A0A9D1K7C3"/>
<keyword evidence="3" id="KW-1003">Cell membrane</keyword>
<dbReference type="InterPro" id="IPR000515">
    <property type="entry name" value="MetI-like"/>
</dbReference>
<dbReference type="SUPFAM" id="SSF161098">
    <property type="entry name" value="MetI-like"/>
    <property type="match status" value="1"/>
</dbReference>
<keyword evidence="5 7" id="KW-1133">Transmembrane helix</keyword>
<evidence type="ECO:0000313" key="9">
    <source>
        <dbReference type="EMBL" id="HIS93597.1"/>
    </source>
</evidence>
<dbReference type="GO" id="GO:0005886">
    <property type="term" value="C:plasma membrane"/>
    <property type="evidence" value="ECO:0007669"/>
    <property type="project" value="UniProtKB-SubCell"/>
</dbReference>
<proteinExistence type="inferred from homology"/>
<feature type="transmembrane region" description="Helical" evidence="7">
    <location>
        <begin position="272"/>
        <end position="291"/>
    </location>
</feature>
<organism evidence="9 10">
    <name type="scientific">Candidatus Alectryocaccomicrobium excrementavium</name>
    <dbReference type="NCBI Taxonomy" id="2840668"/>
    <lineage>
        <taxon>Bacteria</taxon>
        <taxon>Bacillati</taxon>
        <taxon>Bacillota</taxon>
        <taxon>Clostridia</taxon>
        <taxon>Candidatus Alectryocaccomicrobium</taxon>
    </lineage>
</organism>
<keyword evidence="6 7" id="KW-0472">Membrane</keyword>
<evidence type="ECO:0000313" key="10">
    <source>
        <dbReference type="Proteomes" id="UP000824140"/>
    </source>
</evidence>
<evidence type="ECO:0000256" key="2">
    <source>
        <dbReference type="ARBA" id="ARBA00022448"/>
    </source>
</evidence>
<evidence type="ECO:0000256" key="3">
    <source>
        <dbReference type="ARBA" id="ARBA00022475"/>
    </source>
</evidence>
<keyword evidence="2 7" id="KW-0813">Transport</keyword>
<dbReference type="EMBL" id="DVJN01000217">
    <property type="protein sequence ID" value="HIS93597.1"/>
    <property type="molecule type" value="Genomic_DNA"/>
</dbReference>
<reference evidence="9" key="1">
    <citation type="submission" date="2020-10" db="EMBL/GenBank/DDBJ databases">
        <authorList>
            <person name="Gilroy R."/>
        </authorList>
    </citation>
    <scope>NUCLEOTIDE SEQUENCE</scope>
    <source>
        <strain evidence="9">13766</strain>
    </source>
</reference>
<feature type="domain" description="ABC transmembrane type-1" evidence="8">
    <location>
        <begin position="81"/>
        <end position="280"/>
    </location>
</feature>
<dbReference type="GO" id="GO:0055085">
    <property type="term" value="P:transmembrane transport"/>
    <property type="evidence" value="ECO:0007669"/>
    <property type="project" value="InterPro"/>
</dbReference>
<name>A0A9D1K7C3_9FIRM</name>
<feature type="transmembrane region" description="Helical" evidence="7">
    <location>
        <begin position="116"/>
        <end position="137"/>
    </location>
</feature>
<comment type="subcellular location">
    <subcellularLocation>
        <location evidence="1 7">Cell membrane</location>
        <topology evidence="1 7">Multi-pass membrane protein</topology>
    </subcellularLocation>
</comment>
<dbReference type="Gene3D" id="1.10.3720.10">
    <property type="entry name" value="MetI-like"/>
    <property type="match status" value="1"/>
</dbReference>
<accession>A0A9D1K7C3</accession>
<dbReference type="Pfam" id="PF00528">
    <property type="entry name" value="BPD_transp_1"/>
    <property type="match status" value="1"/>
</dbReference>
<evidence type="ECO:0000256" key="7">
    <source>
        <dbReference type="RuleBase" id="RU363032"/>
    </source>
</evidence>
<comment type="caution">
    <text evidence="9">The sequence shown here is derived from an EMBL/GenBank/DDBJ whole genome shotgun (WGS) entry which is preliminary data.</text>
</comment>
<feature type="transmembrane region" description="Helical" evidence="7">
    <location>
        <begin position="21"/>
        <end position="45"/>
    </location>
</feature>
<dbReference type="PROSITE" id="PS50928">
    <property type="entry name" value="ABC_TM1"/>
    <property type="match status" value="1"/>
</dbReference>
<dbReference type="InterPro" id="IPR035906">
    <property type="entry name" value="MetI-like_sf"/>
</dbReference>
<protein>
    <submittedName>
        <fullName evidence="9">Carbohydrate ABC transporter permease</fullName>
    </submittedName>
</protein>
<evidence type="ECO:0000256" key="6">
    <source>
        <dbReference type="ARBA" id="ARBA00023136"/>
    </source>
</evidence>
<evidence type="ECO:0000256" key="1">
    <source>
        <dbReference type="ARBA" id="ARBA00004651"/>
    </source>
</evidence>
<reference evidence="9" key="2">
    <citation type="journal article" date="2021" name="PeerJ">
        <title>Extensive microbial diversity within the chicken gut microbiome revealed by metagenomics and culture.</title>
        <authorList>
            <person name="Gilroy R."/>
            <person name="Ravi A."/>
            <person name="Getino M."/>
            <person name="Pursley I."/>
            <person name="Horton D.L."/>
            <person name="Alikhan N.F."/>
            <person name="Baker D."/>
            <person name="Gharbi K."/>
            <person name="Hall N."/>
            <person name="Watson M."/>
            <person name="Adriaenssens E.M."/>
            <person name="Foster-Nyarko E."/>
            <person name="Jarju S."/>
            <person name="Secka A."/>
            <person name="Antonio M."/>
            <person name="Oren A."/>
            <person name="Chaudhuri R.R."/>
            <person name="La Ragione R."/>
            <person name="Hildebrand F."/>
            <person name="Pallen M.J."/>
        </authorList>
    </citation>
    <scope>NUCLEOTIDE SEQUENCE</scope>
    <source>
        <strain evidence="9">13766</strain>
    </source>
</reference>
<dbReference type="CDD" id="cd06261">
    <property type="entry name" value="TM_PBP2"/>
    <property type="match status" value="1"/>
</dbReference>
<sequence length="306" mass="34507">MIKAKREKVRRSTFDRVFDAVNVALLVIVILIILYPLYFTVIASISDPYELMGGNVILLPKGFTMEPYTNIFKNEEIWIGYANSILYAGVGTIYALALTMPAAYVMSRNIKGHNLFMAYFMFTMYFGGGLIPTYVLIKNLGMLDTRAAMILPSGLSVYNMIIVRTFYKSNIPNELLESAKIDGANDFRIFFQIALPLSGSIIAVIALYCAVGHWNSYMNALIYLNDSDKYPLQLILRNILMENQMLKNIDVNSMSSIQMEAMMRRSMMAESMKYALIFVSSLPVLVAYPFVQKHFVKGVMIGALKG</sequence>
<evidence type="ECO:0000256" key="4">
    <source>
        <dbReference type="ARBA" id="ARBA00022692"/>
    </source>
</evidence>
<dbReference type="PANTHER" id="PTHR43744:SF9">
    <property type="entry name" value="POLYGALACTURONAN_RHAMNOGALACTURONAN TRANSPORT SYSTEM PERMEASE PROTEIN YTCP"/>
    <property type="match status" value="1"/>
</dbReference>
<evidence type="ECO:0000259" key="8">
    <source>
        <dbReference type="PROSITE" id="PS50928"/>
    </source>
</evidence>
<keyword evidence="4 7" id="KW-0812">Transmembrane</keyword>
<gene>
    <name evidence="9" type="ORF">IAA84_11315</name>
</gene>
<evidence type="ECO:0000256" key="5">
    <source>
        <dbReference type="ARBA" id="ARBA00022989"/>
    </source>
</evidence>
<dbReference type="PANTHER" id="PTHR43744">
    <property type="entry name" value="ABC TRANSPORTER PERMEASE PROTEIN MG189-RELATED-RELATED"/>
    <property type="match status" value="1"/>
</dbReference>
<dbReference type="Proteomes" id="UP000824140">
    <property type="component" value="Unassembled WGS sequence"/>
</dbReference>
<comment type="similarity">
    <text evidence="7">Belongs to the binding-protein-dependent transport system permease family.</text>
</comment>
<feature type="transmembrane region" description="Helical" evidence="7">
    <location>
        <begin position="187"/>
        <end position="214"/>
    </location>
</feature>